<accession>A0AA35QV12</accession>
<dbReference type="InterPro" id="IPR051764">
    <property type="entry name" value="Avidin/Streptavidin-rel"/>
</dbReference>
<keyword evidence="7" id="KW-1185">Reference proteome</keyword>
<evidence type="ECO:0000256" key="3">
    <source>
        <dbReference type="ARBA" id="ARBA00022525"/>
    </source>
</evidence>
<protein>
    <submittedName>
        <fullName evidence="6">Streptavidin-V2</fullName>
    </submittedName>
</protein>
<dbReference type="InterPro" id="IPR005468">
    <property type="entry name" value="Avidin/str"/>
</dbReference>
<dbReference type="EMBL" id="CASHTH010000160">
    <property type="protein sequence ID" value="CAI7992777.1"/>
    <property type="molecule type" value="Genomic_DNA"/>
</dbReference>
<sequence>MVSLAVEQMWWNELGSAMVITSYDSATGVFGGKYYSKVGEAENWYVLTGRNDTAGTTLGWTVNWKNSSHNAHSVTTWSGQFQFPPDGKPALTTTWLLTAQTNPEDNWESTMVGFDRFYLTEPPYEIKERAKLHCRRSHPEEA</sequence>
<dbReference type="Gene3D" id="2.40.128.30">
    <property type="entry name" value="Avidin-like"/>
    <property type="match status" value="1"/>
</dbReference>
<dbReference type="SUPFAM" id="SSF50876">
    <property type="entry name" value="Avidin/streptavidin"/>
    <property type="match status" value="1"/>
</dbReference>
<evidence type="ECO:0000256" key="4">
    <source>
        <dbReference type="ARBA" id="ARBA00022729"/>
    </source>
</evidence>
<comment type="similarity">
    <text evidence="2">Belongs to the avidin/streptavidin family.</text>
</comment>
<dbReference type="GO" id="GO:0009374">
    <property type="term" value="F:biotin binding"/>
    <property type="evidence" value="ECO:0007669"/>
    <property type="project" value="InterPro"/>
</dbReference>
<evidence type="ECO:0000256" key="2">
    <source>
        <dbReference type="ARBA" id="ARBA00006297"/>
    </source>
</evidence>
<gene>
    <name evidence="6" type="ORF">GBAR_LOCUS1125</name>
</gene>
<evidence type="ECO:0000256" key="5">
    <source>
        <dbReference type="ARBA" id="ARBA00023267"/>
    </source>
</evidence>
<dbReference type="GO" id="GO:0005576">
    <property type="term" value="C:extracellular region"/>
    <property type="evidence" value="ECO:0007669"/>
    <property type="project" value="UniProtKB-SubCell"/>
</dbReference>
<evidence type="ECO:0000313" key="7">
    <source>
        <dbReference type="Proteomes" id="UP001174909"/>
    </source>
</evidence>
<organism evidence="6 7">
    <name type="scientific">Geodia barretti</name>
    <name type="common">Barrett's horny sponge</name>
    <dbReference type="NCBI Taxonomy" id="519541"/>
    <lineage>
        <taxon>Eukaryota</taxon>
        <taxon>Metazoa</taxon>
        <taxon>Porifera</taxon>
        <taxon>Demospongiae</taxon>
        <taxon>Heteroscleromorpha</taxon>
        <taxon>Tetractinellida</taxon>
        <taxon>Astrophorina</taxon>
        <taxon>Geodiidae</taxon>
        <taxon>Geodia</taxon>
    </lineage>
</organism>
<dbReference type="PRINTS" id="PR00709">
    <property type="entry name" value="AVIDIN"/>
</dbReference>
<proteinExistence type="inferred from homology"/>
<name>A0AA35QV12_GEOBA</name>
<keyword evidence="3" id="KW-0964">Secreted</keyword>
<dbReference type="Pfam" id="PF01382">
    <property type="entry name" value="Avidin"/>
    <property type="match status" value="1"/>
</dbReference>
<keyword evidence="5" id="KW-0092">Biotin</keyword>
<comment type="subcellular location">
    <subcellularLocation>
        <location evidence="1">Secreted</location>
    </subcellularLocation>
</comment>
<reference evidence="6" key="1">
    <citation type="submission" date="2023-03" db="EMBL/GenBank/DDBJ databases">
        <authorList>
            <person name="Steffen K."/>
            <person name="Cardenas P."/>
        </authorList>
    </citation>
    <scope>NUCLEOTIDE SEQUENCE</scope>
</reference>
<comment type="caution">
    <text evidence="6">The sequence shown here is derived from an EMBL/GenBank/DDBJ whole genome shotgun (WGS) entry which is preliminary data.</text>
</comment>
<dbReference type="InterPro" id="IPR036896">
    <property type="entry name" value="Avidin-like_sf"/>
</dbReference>
<evidence type="ECO:0000256" key="1">
    <source>
        <dbReference type="ARBA" id="ARBA00004613"/>
    </source>
</evidence>
<dbReference type="InterPro" id="IPR005469">
    <property type="entry name" value="Avidin"/>
</dbReference>
<dbReference type="AlphaFoldDB" id="A0AA35QV12"/>
<evidence type="ECO:0000313" key="6">
    <source>
        <dbReference type="EMBL" id="CAI7992777.1"/>
    </source>
</evidence>
<dbReference type="PROSITE" id="PS51326">
    <property type="entry name" value="AVIDIN_2"/>
    <property type="match status" value="1"/>
</dbReference>
<keyword evidence="4" id="KW-0732">Signal</keyword>
<dbReference type="PANTHER" id="PTHR34399">
    <property type="entry name" value="AVIDIN-RELATED"/>
    <property type="match status" value="1"/>
</dbReference>
<dbReference type="Proteomes" id="UP001174909">
    <property type="component" value="Unassembled WGS sequence"/>
</dbReference>